<feature type="region of interest" description="Disordered" evidence="1">
    <location>
        <begin position="313"/>
        <end position="443"/>
    </location>
</feature>
<dbReference type="InterPro" id="IPR051342">
    <property type="entry name" value="PDZ_scaffold"/>
</dbReference>
<dbReference type="PROSITE" id="PS50106">
    <property type="entry name" value="PDZ"/>
    <property type="match status" value="3"/>
</dbReference>
<evidence type="ECO:0000256" key="1">
    <source>
        <dbReference type="SAM" id="MobiDB-lite"/>
    </source>
</evidence>
<gene>
    <name evidence="3" type="ORF">OS493_021123</name>
</gene>
<evidence type="ECO:0000313" key="4">
    <source>
        <dbReference type="Proteomes" id="UP001163046"/>
    </source>
</evidence>
<feature type="compositionally biased region" description="Polar residues" evidence="1">
    <location>
        <begin position="1"/>
        <end position="11"/>
    </location>
</feature>
<feature type="region of interest" description="Disordered" evidence="1">
    <location>
        <begin position="515"/>
        <end position="541"/>
    </location>
</feature>
<reference evidence="3" key="1">
    <citation type="submission" date="2023-01" db="EMBL/GenBank/DDBJ databases">
        <title>Genome assembly of the deep-sea coral Lophelia pertusa.</title>
        <authorList>
            <person name="Herrera S."/>
            <person name="Cordes E."/>
        </authorList>
    </citation>
    <scope>NUCLEOTIDE SEQUENCE</scope>
    <source>
        <strain evidence="3">USNM1676648</strain>
        <tissue evidence="3">Polyp</tissue>
    </source>
</reference>
<protein>
    <recommendedName>
        <fullName evidence="2">PDZ domain-containing protein</fullName>
    </recommendedName>
</protein>
<dbReference type="SUPFAM" id="SSF50156">
    <property type="entry name" value="PDZ domain-like"/>
    <property type="match status" value="3"/>
</dbReference>
<name>A0A9X0D4G1_9CNID</name>
<evidence type="ECO:0000313" key="3">
    <source>
        <dbReference type="EMBL" id="KAJ7384494.1"/>
    </source>
</evidence>
<dbReference type="Pfam" id="PF00595">
    <property type="entry name" value="PDZ"/>
    <property type="match status" value="3"/>
</dbReference>
<feature type="region of interest" description="Disordered" evidence="1">
    <location>
        <begin position="247"/>
        <end position="290"/>
    </location>
</feature>
<feature type="compositionally biased region" description="Basic and acidic residues" evidence="1">
    <location>
        <begin position="354"/>
        <end position="363"/>
    </location>
</feature>
<feature type="region of interest" description="Disordered" evidence="1">
    <location>
        <begin position="632"/>
        <end position="691"/>
    </location>
</feature>
<dbReference type="CDD" id="cd00136">
    <property type="entry name" value="PDZ_canonical"/>
    <property type="match status" value="1"/>
</dbReference>
<feature type="compositionally biased region" description="Basic and acidic residues" evidence="1">
    <location>
        <begin position="253"/>
        <end position="271"/>
    </location>
</feature>
<feature type="compositionally biased region" description="Polar residues" evidence="1">
    <location>
        <begin position="318"/>
        <end position="335"/>
    </location>
</feature>
<feature type="region of interest" description="Disordered" evidence="1">
    <location>
        <begin position="1"/>
        <end position="26"/>
    </location>
</feature>
<dbReference type="PANTHER" id="PTHR19964:SF97">
    <property type="entry name" value="PDZ DOMAIN-CONTAINING PROTEIN"/>
    <property type="match status" value="1"/>
</dbReference>
<evidence type="ECO:0000259" key="2">
    <source>
        <dbReference type="PROSITE" id="PS50106"/>
    </source>
</evidence>
<proteinExistence type="predicted"/>
<accession>A0A9X0D4G1</accession>
<dbReference type="InterPro" id="IPR036034">
    <property type="entry name" value="PDZ_sf"/>
</dbReference>
<dbReference type="SMART" id="SM00228">
    <property type="entry name" value="PDZ"/>
    <property type="match status" value="3"/>
</dbReference>
<dbReference type="Gene3D" id="2.30.42.10">
    <property type="match status" value="3"/>
</dbReference>
<feature type="compositionally biased region" description="Polar residues" evidence="1">
    <location>
        <begin position="642"/>
        <end position="657"/>
    </location>
</feature>
<feature type="compositionally biased region" description="Basic and acidic residues" evidence="1">
    <location>
        <begin position="337"/>
        <end position="347"/>
    </location>
</feature>
<dbReference type="AlphaFoldDB" id="A0A9X0D4G1"/>
<keyword evidence="4" id="KW-1185">Reference proteome</keyword>
<feature type="compositionally biased region" description="Polar residues" evidence="1">
    <location>
        <begin position="364"/>
        <end position="376"/>
    </location>
</feature>
<comment type="caution">
    <text evidence="3">The sequence shown here is derived from an EMBL/GenBank/DDBJ whole genome shotgun (WGS) entry which is preliminary data.</text>
</comment>
<sequence>MTENKVSSPNVFTPRAKKASVTENGTPLRKGDVVSAGDIRSFEFEDCSGKFGVVLENKDPGSPGRARSALGNIRIADLLPDSRAKQDGKLTVGDRVLEINGHDLSKASLERARWYLSSALRSGKLKIQVLHSPTESNITPLTNGVVSPVERTPDASKPGNMVKKIHVLKDSRGLGVQISMKLNRTTGEKGVFVSDVSPGGAAARDGRLKDGDELLWINGHSLIGVTQQEAVDLLRASPKLIQLVISTEGSESSSERKAPSRGRSETQENVHRKGMNHVTRTLPRAASVDNLLNKARKKSLDYTEKKSNITDKRLEKATTWSNNPDIQQLQENGPSRITDHRTDDHSPVKNNHNKQTDVVEKSYNEQNNPQPLNGNVSSLTNGRRRSSSSSSVDSIGPSMSNSGDVLLSKAEESLDSEPMTLEDKPLPKGSAASASAHKVPSSPVMDAAKKRNLPNLLLNTSNEKVNRTSLEPGQISPSLPRPQSPGGMGIAFSARYLGEPPSNVMTIAVPTPLNFVGSNERDSPQAKRKGSYDNTQRRHSKGMEEEIVTIVLVKGMSGKGLGFTIVGGKGSPHGDLAVYVKNILPGGAAEADGRMKRGDEVLSVNGTAFQGFTHQQALDTFKNLRRGIVTLKVKRNSPGAPSLSTFTTPRSTPGSSRRNSKDVTADSSSSNNSSPTMFRKLRQKRSQKEKTAEVVLYKEPGNSLGIGLGERNPSTQQQGIFVQCVIEEHQLLMMDD</sequence>
<feature type="domain" description="PDZ" evidence="2">
    <location>
        <begin position="164"/>
        <end position="249"/>
    </location>
</feature>
<organism evidence="3 4">
    <name type="scientific">Desmophyllum pertusum</name>
    <dbReference type="NCBI Taxonomy" id="174260"/>
    <lineage>
        <taxon>Eukaryota</taxon>
        <taxon>Metazoa</taxon>
        <taxon>Cnidaria</taxon>
        <taxon>Anthozoa</taxon>
        <taxon>Hexacorallia</taxon>
        <taxon>Scleractinia</taxon>
        <taxon>Caryophylliina</taxon>
        <taxon>Caryophylliidae</taxon>
        <taxon>Desmophyllum</taxon>
    </lineage>
</organism>
<feature type="compositionally biased region" description="Low complexity" evidence="1">
    <location>
        <begin position="377"/>
        <end position="400"/>
    </location>
</feature>
<feature type="domain" description="PDZ" evidence="2">
    <location>
        <begin position="48"/>
        <end position="131"/>
    </location>
</feature>
<dbReference type="InterPro" id="IPR001478">
    <property type="entry name" value="PDZ"/>
</dbReference>
<dbReference type="Proteomes" id="UP001163046">
    <property type="component" value="Unassembled WGS sequence"/>
</dbReference>
<feature type="domain" description="PDZ" evidence="2">
    <location>
        <begin position="549"/>
        <end position="623"/>
    </location>
</feature>
<dbReference type="PANTHER" id="PTHR19964">
    <property type="entry name" value="MULTIPLE PDZ DOMAIN PROTEIN"/>
    <property type="match status" value="1"/>
</dbReference>
<dbReference type="EMBL" id="MU825886">
    <property type="protein sequence ID" value="KAJ7384494.1"/>
    <property type="molecule type" value="Genomic_DNA"/>
</dbReference>
<dbReference type="OrthoDB" id="42382at2759"/>